<dbReference type="EMBL" id="LSRX01001179">
    <property type="protein sequence ID" value="OLP82602.1"/>
    <property type="molecule type" value="Genomic_DNA"/>
</dbReference>
<accession>A0A1Q9CI43</accession>
<sequence length="329" mass="34462">MGKEGTVAPAVRAWSAEAGTFAAFLAEVAAAAFAGLRGHFQGSCQTGPPEARRLAKAVVRGLGRRRVHCAVDVVVELAGTRVGDIMLSTATFDRWGSAPPVLSRSPGDASGVSQWWPPTLLRRRGHTHHGGGDGDLGTAGAAPLIKTYLAAKGIASTPTLATVARAAQGRGGQRPATTTSDDRPPKHFAQWSAQVQAYEEKTVDGVKRVYNTPRGAEDVLAQLSGAKALKLIDGNLVTEDTDEWTPKRGSCSPSTGSKPHSGPGCLDHLRLRRGIDRFANWFVERARSIEAGVHSGGAELLGGKDTCACKETHGSDGTERAKGGDAQCD</sequence>
<evidence type="ECO:0000313" key="2">
    <source>
        <dbReference type="EMBL" id="OLP82602.1"/>
    </source>
</evidence>
<proteinExistence type="predicted"/>
<name>A0A1Q9CI43_SYMMI</name>
<reference evidence="2 3" key="1">
    <citation type="submission" date="2016-02" db="EMBL/GenBank/DDBJ databases">
        <title>Genome analysis of coral dinoflagellate symbionts highlights evolutionary adaptations to a symbiotic lifestyle.</title>
        <authorList>
            <person name="Aranda M."/>
            <person name="Li Y."/>
            <person name="Liew Y.J."/>
            <person name="Baumgarten S."/>
            <person name="Simakov O."/>
            <person name="Wilson M."/>
            <person name="Piel J."/>
            <person name="Ashoor H."/>
            <person name="Bougouffa S."/>
            <person name="Bajic V.B."/>
            <person name="Ryu T."/>
            <person name="Ravasi T."/>
            <person name="Bayer T."/>
            <person name="Micklem G."/>
            <person name="Kim H."/>
            <person name="Bhak J."/>
            <person name="Lajeunesse T.C."/>
            <person name="Voolstra C.R."/>
        </authorList>
    </citation>
    <scope>NUCLEOTIDE SEQUENCE [LARGE SCALE GENOMIC DNA]</scope>
    <source>
        <strain evidence="2 3">CCMP2467</strain>
    </source>
</reference>
<gene>
    <name evidence="2" type="ORF">AK812_SmicGene36734</name>
</gene>
<evidence type="ECO:0000313" key="3">
    <source>
        <dbReference type="Proteomes" id="UP000186817"/>
    </source>
</evidence>
<organism evidence="2 3">
    <name type="scientific">Symbiodinium microadriaticum</name>
    <name type="common">Dinoflagellate</name>
    <name type="synonym">Zooxanthella microadriatica</name>
    <dbReference type="NCBI Taxonomy" id="2951"/>
    <lineage>
        <taxon>Eukaryota</taxon>
        <taxon>Sar</taxon>
        <taxon>Alveolata</taxon>
        <taxon>Dinophyceae</taxon>
        <taxon>Suessiales</taxon>
        <taxon>Symbiodiniaceae</taxon>
        <taxon>Symbiodinium</taxon>
    </lineage>
</organism>
<keyword evidence="3" id="KW-1185">Reference proteome</keyword>
<feature type="region of interest" description="Disordered" evidence="1">
    <location>
        <begin position="241"/>
        <end position="265"/>
    </location>
</feature>
<evidence type="ECO:0000256" key="1">
    <source>
        <dbReference type="SAM" id="MobiDB-lite"/>
    </source>
</evidence>
<protein>
    <submittedName>
        <fullName evidence="2">Uncharacterized protein</fullName>
    </submittedName>
</protein>
<comment type="caution">
    <text evidence="2">The sequence shown here is derived from an EMBL/GenBank/DDBJ whole genome shotgun (WGS) entry which is preliminary data.</text>
</comment>
<dbReference type="AlphaFoldDB" id="A0A1Q9CI43"/>
<feature type="region of interest" description="Disordered" evidence="1">
    <location>
        <begin position="166"/>
        <end position="185"/>
    </location>
</feature>
<dbReference type="Proteomes" id="UP000186817">
    <property type="component" value="Unassembled WGS sequence"/>
</dbReference>